<evidence type="ECO:0000313" key="3">
    <source>
        <dbReference type="Proteomes" id="UP000075666"/>
    </source>
</evidence>
<gene>
    <name evidence="2" type="ORF">B4102_2100</name>
</gene>
<comment type="caution">
    <text evidence="2">The sequence shown here is derived from an EMBL/GenBank/DDBJ whole genome shotgun (WGS) entry which is preliminary data.</text>
</comment>
<sequence>MKKKTLLIIPGILIVFMASIFFYMKIEASKIQTPKDSFAEAKTDGFKDLNELAEKTPVIVKGKKSTRNR</sequence>
<proteinExistence type="predicted"/>
<dbReference type="RefSeq" id="WP_066225808.1">
    <property type="nucleotide sequence ID" value="NZ_LQYN01000003.1"/>
</dbReference>
<dbReference type="EMBL" id="LQYN01000003">
    <property type="protein sequence ID" value="KYD11660.1"/>
    <property type="molecule type" value="Genomic_DNA"/>
</dbReference>
<name>A0A150LHD6_9BACI</name>
<keyword evidence="3" id="KW-1185">Reference proteome</keyword>
<dbReference type="AlphaFoldDB" id="A0A150LHD6"/>
<dbReference type="Proteomes" id="UP000075666">
    <property type="component" value="Unassembled WGS sequence"/>
</dbReference>
<protein>
    <submittedName>
        <fullName evidence="2">Uncharacterized protein</fullName>
    </submittedName>
</protein>
<reference evidence="2 3" key="1">
    <citation type="submission" date="2016-01" db="EMBL/GenBank/DDBJ databases">
        <title>Genome Sequences of Twelve Sporeforming Bacillus Species Isolated from Foods.</title>
        <authorList>
            <person name="Berendsen E.M."/>
            <person name="Wells-Bennik M.H."/>
            <person name="Krawcyk A.O."/>
            <person name="De Jong A."/>
            <person name="Holsappel S."/>
            <person name="Eijlander R.T."/>
            <person name="Kuipers O.P."/>
        </authorList>
    </citation>
    <scope>NUCLEOTIDE SEQUENCE [LARGE SCALE GENOMIC DNA]</scope>
    <source>
        <strain evidence="2 3">B4102</strain>
    </source>
</reference>
<keyword evidence="1" id="KW-1133">Transmembrane helix</keyword>
<feature type="transmembrane region" description="Helical" evidence="1">
    <location>
        <begin position="6"/>
        <end position="24"/>
    </location>
</feature>
<keyword evidence="1" id="KW-0472">Membrane</keyword>
<evidence type="ECO:0000313" key="2">
    <source>
        <dbReference type="EMBL" id="KYD11660.1"/>
    </source>
</evidence>
<keyword evidence="1" id="KW-0812">Transmembrane</keyword>
<accession>A0A150LHD6</accession>
<dbReference type="PATRIC" id="fig|46224.3.peg.1908"/>
<organism evidence="2 3">
    <name type="scientific">Heyndrickxia sporothermodurans</name>
    <dbReference type="NCBI Taxonomy" id="46224"/>
    <lineage>
        <taxon>Bacteria</taxon>
        <taxon>Bacillati</taxon>
        <taxon>Bacillota</taxon>
        <taxon>Bacilli</taxon>
        <taxon>Bacillales</taxon>
        <taxon>Bacillaceae</taxon>
        <taxon>Heyndrickxia</taxon>
    </lineage>
</organism>
<evidence type="ECO:0000256" key="1">
    <source>
        <dbReference type="SAM" id="Phobius"/>
    </source>
</evidence>